<name>A0A0A6ZUE5_SHIDY</name>
<dbReference type="HOGENOM" id="CLU_3332967_0_0_6"/>
<dbReference type="AlphaFoldDB" id="A0A0A6ZUE5"/>
<organism evidence="1 2">
    <name type="scientific">Shigella dysenteriae 1617</name>
    <dbReference type="NCBI Taxonomy" id="754093"/>
    <lineage>
        <taxon>Bacteria</taxon>
        <taxon>Pseudomonadati</taxon>
        <taxon>Pseudomonadota</taxon>
        <taxon>Gammaproteobacteria</taxon>
        <taxon>Enterobacterales</taxon>
        <taxon>Enterobacteriaceae</taxon>
        <taxon>Shigella</taxon>
    </lineage>
</organism>
<evidence type="ECO:0000313" key="2">
    <source>
        <dbReference type="Proteomes" id="UP000031647"/>
    </source>
</evidence>
<accession>A0A0A6ZUE5</accession>
<dbReference type="Proteomes" id="UP000031647">
    <property type="component" value="Chromosome"/>
</dbReference>
<proteinExistence type="predicted"/>
<dbReference type="EMBL" id="CP006736">
    <property type="protein sequence ID" value="AHA65469.1"/>
    <property type="molecule type" value="Genomic_DNA"/>
</dbReference>
<dbReference type="PATRIC" id="fig|754093.4.peg.2577"/>
<gene>
    <name evidence="1" type="ORF">Asd1617_02642</name>
</gene>
<sequence length="38" mass="3951">MALDAGQLHALWALASTRFTSLKKTQAAVGNLAHTAGQ</sequence>
<protein>
    <submittedName>
        <fullName evidence="1">Transposase</fullName>
    </submittedName>
</protein>
<evidence type="ECO:0000313" key="1">
    <source>
        <dbReference type="EMBL" id="AHA65469.1"/>
    </source>
</evidence>
<reference evidence="1 2" key="1">
    <citation type="submission" date="2013-09" db="EMBL/GenBank/DDBJ databases">
        <title>Comparative genomics of Sd1617 to representative strains in evaluating its pathogenesis.</title>
        <authorList>
            <person name="Aksomboon Vongsawan A."/>
            <person name="Kapatral V."/>
            <person name="Vaisvil B."/>
            <person name="Serichantalergs O."/>
            <person name="Hale T.L."/>
            <person name="Mason C.J."/>
        </authorList>
    </citation>
    <scope>NUCLEOTIDE SEQUENCE [LARGE SCALE GENOMIC DNA]</scope>
    <source>
        <strain evidence="1 2">1617</strain>
    </source>
</reference>
<dbReference type="KEGG" id="sdz:Asd1617_02642"/>